<dbReference type="InterPro" id="IPR036259">
    <property type="entry name" value="MFS_trans_sf"/>
</dbReference>
<evidence type="ECO:0000256" key="6">
    <source>
        <dbReference type="ARBA" id="ARBA00037968"/>
    </source>
</evidence>
<keyword evidence="10" id="KW-1185">Reference proteome</keyword>
<feature type="transmembrane region" description="Helical" evidence="7">
    <location>
        <begin position="319"/>
        <end position="339"/>
    </location>
</feature>
<dbReference type="Pfam" id="PF07690">
    <property type="entry name" value="MFS_1"/>
    <property type="match status" value="1"/>
</dbReference>
<evidence type="ECO:0000313" key="10">
    <source>
        <dbReference type="Proteomes" id="UP001303373"/>
    </source>
</evidence>
<keyword evidence="2" id="KW-0813">Transport</keyword>
<dbReference type="PANTHER" id="PTHR43791:SF40">
    <property type="entry name" value="THIAMINE PATHWAY TRANSPORTER THI73"/>
    <property type="match status" value="1"/>
</dbReference>
<sequence length="504" mass="55100">MSEKDGHTVSSHATTSNDHKETDQALVFLKQVGAPTEEGREDLQRIRRKVDWNIIPILFVCYTLQFIDKVALNYGAVMGLPKDLHLKGNDFSNAGTAFFIAYLIAEIPNAMALNKVPAGKWLGINVALWGIATACTAAAHNYHTLLVARIFLGIFEAAIAPSLMMISSQWYNKSEQAPRFSLWYTGLGVGQIVGGALSFGFQHVTSKTLPGWKLLFIVLGVFTFVVGIITFFVVPDSPMTARFLNDQQKAALLQHISVNKTGVRSKEVTLSHVKEALFDVQLWLMTIMTICISVSSGVITTYSATVIRNFGYTPKKSALLNMPGGVISIFSTLLVGYGVRYTSNRWAWLVACCIPGIIGGALMSFLPKHNHSGLLAGIYMVNFVVATLAVIYQWTAANVAGTTKRAFSLALISGSFSVGNIIGPQTFQAKDAPQYIPAKIAVLATQAAGALVAIVLFAYYVWENKRRDQAEQVQGEKTDAASVNSEGDWANLTDRENKSFRYVY</sequence>
<evidence type="ECO:0000313" key="9">
    <source>
        <dbReference type="EMBL" id="WPH00022.1"/>
    </source>
</evidence>
<feature type="transmembrane region" description="Helical" evidence="7">
    <location>
        <begin position="50"/>
        <end position="67"/>
    </location>
</feature>
<evidence type="ECO:0000256" key="4">
    <source>
        <dbReference type="ARBA" id="ARBA00022989"/>
    </source>
</evidence>
<dbReference type="PANTHER" id="PTHR43791">
    <property type="entry name" value="PERMEASE-RELATED"/>
    <property type="match status" value="1"/>
</dbReference>
<evidence type="ECO:0000259" key="8">
    <source>
        <dbReference type="PROSITE" id="PS50850"/>
    </source>
</evidence>
<evidence type="ECO:0000256" key="2">
    <source>
        <dbReference type="ARBA" id="ARBA00022448"/>
    </source>
</evidence>
<dbReference type="GO" id="GO:0022857">
    <property type="term" value="F:transmembrane transporter activity"/>
    <property type="evidence" value="ECO:0007669"/>
    <property type="project" value="InterPro"/>
</dbReference>
<feature type="transmembrane region" description="Helical" evidence="7">
    <location>
        <begin position="282"/>
        <end position="307"/>
    </location>
</feature>
<organism evidence="9 10">
    <name type="scientific">Acrodontium crateriforme</name>
    <dbReference type="NCBI Taxonomy" id="150365"/>
    <lineage>
        <taxon>Eukaryota</taxon>
        <taxon>Fungi</taxon>
        <taxon>Dikarya</taxon>
        <taxon>Ascomycota</taxon>
        <taxon>Pezizomycotina</taxon>
        <taxon>Dothideomycetes</taxon>
        <taxon>Dothideomycetidae</taxon>
        <taxon>Mycosphaerellales</taxon>
        <taxon>Teratosphaeriaceae</taxon>
        <taxon>Acrodontium</taxon>
    </lineage>
</organism>
<dbReference type="Proteomes" id="UP001303373">
    <property type="component" value="Chromosome 4"/>
</dbReference>
<feature type="transmembrane region" description="Helical" evidence="7">
    <location>
        <begin position="435"/>
        <end position="462"/>
    </location>
</feature>
<feature type="transmembrane region" description="Helical" evidence="7">
    <location>
        <begin position="345"/>
        <end position="366"/>
    </location>
</feature>
<comment type="similarity">
    <text evidence="6">Belongs to the major facilitator superfamily. Allantoate permease family.</text>
</comment>
<dbReference type="PROSITE" id="PS50850">
    <property type="entry name" value="MFS"/>
    <property type="match status" value="1"/>
</dbReference>
<dbReference type="EMBL" id="CP138583">
    <property type="protein sequence ID" value="WPH00022.1"/>
    <property type="molecule type" value="Genomic_DNA"/>
</dbReference>
<comment type="subcellular location">
    <subcellularLocation>
        <location evidence="1">Membrane</location>
        <topology evidence="1">Multi-pass membrane protein</topology>
    </subcellularLocation>
</comment>
<dbReference type="InterPro" id="IPR011701">
    <property type="entry name" value="MFS"/>
</dbReference>
<dbReference type="FunFam" id="1.20.1250.20:FF:000064">
    <property type="entry name" value="MFS allantoate transporter"/>
    <property type="match status" value="1"/>
</dbReference>
<dbReference type="SUPFAM" id="SSF103473">
    <property type="entry name" value="MFS general substrate transporter"/>
    <property type="match status" value="1"/>
</dbReference>
<keyword evidence="5 7" id="KW-0472">Membrane</keyword>
<dbReference type="InterPro" id="IPR020846">
    <property type="entry name" value="MFS_dom"/>
</dbReference>
<reference evidence="9 10" key="1">
    <citation type="submission" date="2023-11" db="EMBL/GenBank/DDBJ databases">
        <title>An acidophilic fungus is an integral part of prey digestion in a carnivorous sundew plant.</title>
        <authorList>
            <person name="Tsai I.J."/>
        </authorList>
    </citation>
    <scope>NUCLEOTIDE SEQUENCE [LARGE SCALE GENOMIC DNA]</scope>
    <source>
        <strain evidence="9">169a</strain>
    </source>
</reference>
<keyword evidence="3 7" id="KW-0812">Transmembrane</keyword>
<protein>
    <recommendedName>
        <fullName evidence="8">Major facilitator superfamily (MFS) profile domain-containing protein</fullName>
    </recommendedName>
</protein>
<dbReference type="GO" id="GO:0016020">
    <property type="term" value="C:membrane"/>
    <property type="evidence" value="ECO:0007669"/>
    <property type="project" value="UniProtKB-SubCell"/>
</dbReference>
<feature type="transmembrane region" description="Helical" evidence="7">
    <location>
        <begin position="146"/>
        <end position="170"/>
    </location>
</feature>
<keyword evidence="4 7" id="KW-1133">Transmembrane helix</keyword>
<evidence type="ECO:0000256" key="3">
    <source>
        <dbReference type="ARBA" id="ARBA00022692"/>
    </source>
</evidence>
<feature type="domain" description="Major facilitator superfamily (MFS) profile" evidence="8">
    <location>
        <begin position="54"/>
        <end position="465"/>
    </location>
</feature>
<feature type="transmembrane region" description="Helical" evidence="7">
    <location>
        <begin position="121"/>
        <end position="139"/>
    </location>
</feature>
<dbReference type="Gene3D" id="1.20.1250.20">
    <property type="entry name" value="MFS general substrate transporter like domains"/>
    <property type="match status" value="2"/>
</dbReference>
<feature type="transmembrane region" description="Helical" evidence="7">
    <location>
        <begin position="182"/>
        <end position="202"/>
    </location>
</feature>
<evidence type="ECO:0000256" key="1">
    <source>
        <dbReference type="ARBA" id="ARBA00004141"/>
    </source>
</evidence>
<evidence type="ECO:0000256" key="5">
    <source>
        <dbReference type="ARBA" id="ARBA00023136"/>
    </source>
</evidence>
<feature type="transmembrane region" description="Helical" evidence="7">
    <location>
        <begin position="214"/>
        <end position="234"/>
    </location>
</feature>
<dbReference type="AlphaFoldDB" id="A0AAQ3M2X8"/>
<evidence type="ECO:0000256" key="7">
    <source>
        <dbReference type="SAM" id="Phobius"/>
    </source>
</evidence>
<feature type="transmembrane region" description="Helical" evidence="7">
    <location>
        <begin position="406"/>
        <end position="423"/>
    </location>
</feature>
<accession>A0AAQ3M2X8</accession>
<proteinExistence type="inferred from homology"/>
<gene>
    <name evidence="9" type="ORF">R9X50_00284500</name>
</gene>
<name>A0AAQ3M2X8_9PEZI</name>
<feature type="transmembrane region" description="Helical" evidence="7">
    <location>
        <begin position="373"/>
        <end position="394"/>
    </location>
</feature>